<keyword evidence="2" id="KW-1185">Reference proteome</keyword>
<evidence type="ECO:0000313" key="1">
    <source>
        <dbReference type="EMBL" id="GAU91485.1"/>
    </source>
</evidence>
<reference evidence="1 2" key="1">
    <citation type="journal article" date="2016" name="Nat. Commun.">
        <title>Extremotolerant tardigrade genome and improved radiotolerance of human cultured cells by tardigrade-unique protein.</title>
        <authorList>
            <person name="Hashimoto T."/>
            <person name="Horikawa D.D."/>
            <person name="Saito Y."/>
            <person name="Kuwahara H."/>
            <person name="Kozuka-Hata H."/>
            <person name="Shin-I T."/>
            <person name="Minakuchi Y."/>
            <person name="Ohishi K."/>
            <person name="Motoyama A."/>
            <person name="Aizu T."/>
            <person name="Enomoto A."/>
            <person name="Kondo K."/>
            <person name="Tanaka S."/>
            <person name="Hara Y."/>
            <person name="Koshikawa S."/>
            <person name="Sagara H."/>
            <person name="Miura T."/>
            <person name="Yokobori S."/>
            <person name="Miyagawa K."/>
            <person name="Suzuki Y."/>
            <person name="Kubo T."/>
            <person name="Oyama M."/>
            <person name="Kohara Y."/>
            <person name="Fujiyama A."/>
            <person name="Arakawa K."/>
            <person name="Katayama T."/>
            <person name="Toyoda A."/>
            <person name="Kunieda T."/>
        </authorList>
    </citation>
    <scope>NUCLEOTIDE SEQUENCE [LARGE SCALE GENOMIC DNA]</scope>
    <source>
        <strain evidence="1 2">YOKOZUNA-1</strain>
    </source>
</reference>
<proteinExistence type="predicted"/>
<protein>
    <submittedName>
        <fullName evidence="1">Uncharacterized protein</fullName>
    </submittedName>
</protein>
<name>A0A1D1USR5_RAMVA</name>
<evidence type="ECO:0000313" key="2">
    <source>
        <dbReference type="Proteomes" id="UP000186922"/>
    </source>
</evidence>
<dbReference type="AlphaFoldDB" id="A0A1D1USR5"/>
<organism evidence="1 2">
    <name type="scientific">Ramazzottius varieornatus</name>
    <name type="common">Water bear</name>
    <name type="synonym">Tardigrade</name>
    <dbReference type="NCBI Taxonomy" id="947166"/>
    <lineage>
        <taxon>Eukaryota</taxon>
        <taxon>Metazoa</taxon>
        <taxon>Ecdysozoa</taxon>
        <taxon>Tardigrada</taxon>
        <taxon>Eutardigrada</taxon>
        <taxon>Parachela</taxon>
        <taxon>Hypsibioidea</taxon>
        <taxon>Ramazzottiidae</taxon>
        <taxon>Ramazzottius</taxon>
    </lineage>
</organism>
<dbReference type="EMBL" id="BDGG01000002">
    <property type="protein sequence ID" value="GAU91485.1"/>
    <property type="molecule type" value="Genomic_DNA"/>
</dbReference>
<sequence>MLEAMESASGGWFDYNLTRQPEKKHTVTLSSVSARVLSPTLSTRRSTSPLWNWPSRSPVIPSLTCCNRSSRAKHVFSSITPTESLVQTRFTTFLTSSPSPTSCRIPRMPRCWTSTTAQRPPIVWWTSTRWCSTACQQFLGSVHR</sequence>
<accession>A0A1D1USR5</accession>
<comment type="caution">
    <text evidence="1">The sequence shown here is derived from an EMBL/GenBank/DDBJ whole genome shotgun (WGS) entry which is preliminary data.</text>
</comment>
<dbReference type="Proteomes" id="UP000186922">
    <property type="component" value="Unassembled WGS sequence"/>
</dbReference>
<gene>
    <name evidence="1" type="primary">RvY_03725-1</name>
    <name evidence="1" type="synonym">RvY_03725.1</name>
    <name evidence="1" type="ORF">RvY_03725</name>
</gene>